<evidence type="ECO:0000259" key="2">
    <source>
        <dbReference type="Pfam" id="PF00244"/>
    </source>
</evidence>
<reference evidence="3" key="1">
    <citation type="journal article" date="2017" name="Nature">
        <title>The sunflower genome provides insights into oil metabolism, flowering and Asterid evolution.</title>
        <authorList>
            <person name="Badouin H."/>
            <person name="Gouzy J."/>
            <person name="Grassa C.J."/>
            <person name="Murat F."/>
            <person name="Staton S.E."/>
            <person name="Cottret L."/>
            <person name="Lelandais-Briere C."/>
            <person name="Owens G.L."/>
            <person name="Carrere S."/>
            <person name="Mayjonade B."/>
            <person name="Legrand L."/>
            <person name="Gill N."/>
            <person name="Kane N.C."/>
            <person name="Bowers J.E."/>
            <person name="Hubner S."/>
            <person name="Bellec A."/>
            <person name="Berard A."/>
            <person name="Berges H."/>
            <person name="Blanchet N."/>
            <person name="Boniface M.C."/>
            <person name="Brunel D."/>
            <person name="Catrice O."/>
            <person name="Chaidir N."/>
            <person name="Claudel C."/>
            <person name="Donnadieu C."/>
            <person name="Faraut T."/>
            <person name="Fievet G."/>
            <person name="Helmstetter N."/>
            <person name="King M."/>
            <person name="Knapp S.J."/>
            <person name="Lai Z."/>
            <person name="Le Paslier M.C."/>
            <person name="Lippi Y."/>
            <person name="Lorenzon L."/>
            <person name="Mandel J.R."/>
            <person name="Marage G."/>
            <person name="Marchand G."/>
            <person name="Marquand E."/>
            <person name="Bret-Mestries E."/>
            <person name="Morien E."/>
            <person name="Nambeesan S."/>
            <person name="Nguyen T."/>
            <person name="Pegot-Espagnet P."/>
            <person name="Pouilly N."/>
            <person name="Raftis F."/>
            <person name="Sallet E."/>
            <person name="Schiex T."/>
            <person name="Thomas J."/>
            <person name="Vandecasteele C."/>
            <person name="Vares D."/>
            <person name="Vear F."/>
            <person name="Vautrin S."/>
            <person name="Crespi M."/>
            <person name="Mangin B."/>
            <person name="Burke J.M."/>
            <person name="Salse J."/>
            <person name="Munos S."/>
            <person name="Vincourt P."/>
            <person name="Rieseberg L.H."/>
            <person name="Langlade N.B."/>
        </authorList>
    </citation>
    <scope>NUCLEOTIDE SEQUENCE</scope>
    <source>
        <tissue evidence="3">Leaves</tissue>
    </source>
</reference>
<comment type="similarity">
    <text evidence="1">Belongs to the 14-3-3 family.</text>
</comment>
<dbReference type="SUPFAM" id="SSF48445">
    <property type="entry name" value="14-3-3 protein"/>
    <property type="match status" value="1"/>
</dbReference>
<dbReference type="Proteomes" id="UP000215914">
    <property type="component" value="Unassembled WGS sequence"/>
</dbReference>
<reference evidence="3" key="2">
    <citation type="submission" date="2020-06" db="EMBL/GenBank/DDBJ databases">
        <title>Helianthus annuus Genome sequencing and assembly Release 2.</title>
        <authorList>
            <person name="Gouzy J."/>
            <person name="Langlade N."/>
            <person name="Munos S."/>
        </authorList>
    </citation>
    <scope>NUCLEOTIDE SEQUENCE</scope>
    <source>
        <tissue evidence="3">Leaves</tissue>
    </source>
</reference>
<dbReference type="InterPro" id="IPR000308">
    <property type="entry name" value="14-3-3"/>
</dbReference>
<dbReference type="PANTHER" id="PTHR18860">
    <property type="entry name" value="14-3-3 PROTEIN"/>
    <property type="match status" value="1"/>
</dbReference>
<protein>
    <submittedName>
        <fullName evidence="3">14-3-3 protein</fullName>
    </submittedName>
</protein>
<comment type="caution">
    <text evidence="3">The sequence shown here is derived from an EMBL/GenBank/DDBJ whole genome shotgun (WGS) entry which is preliminary data.</text>
</comment>
<dbReference type="InterPro" id="IPR023410">
    <property type="entry name" value="14-3-3_domain"/>
</dbReference>
<keyword evidence="4" id="KW-1185">Reference proteome</keyword>
<proteinExistence type="inferred from homology"/>
<gene>
    <name evidence="3" type="ORF">HanXRQr2_Chr02g0079231</name>
</gene>
<evidence type="ECO:0000256" key="1">
    <source>
        <dbReference type="ARBA" id="ARBA00006141"/>
    </source>
</evidence>
<organism evidence="3 4">
    <name type="scientific">Helianthus annuus</name>
    <name type="common">Common sunflower</name>
    <dbReference type="NCBI Taxonomy" id="4232"/>
    <lineage>
        <taxon>Eukaryota</taxon>
        <taxon>Viridiplantae</taxon>
        <taxon>Streptophyta</taxon>
        <taxon>Embryophyta</taxon>
        <taxon>Tracheophyta</taxon>
        <taxon>Spermatophyta</taxon>
        <taxon>Magnoliopsida</taxon>
        <taxon>eudicotyledons</taxon>
        <taxon>Gunneridae</taxon>
        <taxon>Pentapetalae</taxon>
        <taxon>asterids</taxon>
        <taxon>campanulids</taxon>
        <taxon>Asterales</taxon>
        <taxon>Asteraceae</taxon>
        <taxon>Asteroideae</taxon>
        <taxon>Heliantheae alliance</taxon>
        <taxon>Heliantheae</taxon>
        <taxon>Helianthus</taxon>
    </lineage>
</organism>
<feature type="domain" description="14-3-3" evidence="2">
    <location>
        <begin position="21"/>
        <end position="59"/>
    </location>
</feature>
<dbReference type="InterPro" id="IPR036815">
    <property type="entry name" value="14-3-3_dom_sf"/>
</dbReference>
<dbReference type="AlphaFoldDB" id="A0A9K3P270"/>
<name>A0A9K3P270_HELAN</name>
<evidence type="ECO:0000313" key="4">
    <source>
        <dbReference type="Proteomes" id="UP000215914"/>
    </source>
</evidence>
<dbReference type="Gramene" id="mRNA:HanXRQr2_Chr02g0079231">
    <property type="protein sequence ID" value="mRNA:HanXRQr2_Chr02g0079231"/>
    <property type="gene ID" value="HanXRQr2_Chr02g0079231"/>
</dbReference>
<dbReference type="Pfam" id="PF00244">
    <property type="entry name" value="14-3-3"/>
    <property type="match status" value="1"/>
</dbReference>
<sequence>MSLWLFDWGDFGGEFGAFCITAEVKVFLLKMKGDYFGYLAEFEVGDERKNVAEQTMSSHIVAEVKKFLTDLQNYIT</sequence>
<evidence type="ECO:0000313" key="3">
    <source>
        <dbReference type="EMBL" id="KAF5819578.1"/>
    </source>
</evidence>
<dbReference type="Gene3D" id="1.20.190.20">
    <property type="entry name" value="14-3-3 domain"/>
    <property type="match status" value="1"/>
</dbReference>
<dbReference type="EMBL" id="MNCJ02000317">
    <property type="protein sequence ID" value="KAF5819578.1"/>
    <property type="molecule type" value="Genomic_DNA"/>
</dbReference>
<accession>A0A9K3P270</accession>